<dbReference type="EMBL" id="AEDQ01000009">
    <property type="protein sequence ID" value="EFL44602.1"/>
    <property type="molecule type" value="Genomic_DNA"/>
</dbReference>
<reference evidence="3 4" key="1">
    <citation type="submission" date="2010-08" db="EMBL/GenBank/DDBJ databases">
        <authorList>
            <person name="Durkin A.S."/>
            <person name="Madupu R."/>
            <person name="Torralba M."/>
            <person name="Gillis M."/>
            <person name="Methe B."/>
            <person name="Sutton G."/>
            <person name="Nelson K.E."/>
        </authorList>
    </citation>
    <scope>NUCLEOTIDE SEQUENCE [LARGE SCALE GENOMIC DNA]</scope>
    <source>
        <strain evidence="3 4">PB189-T1-4</strain>
    </source>
</reference>
<keyword evidence="2" id="KW-0804">Transcription</keyword>
<evidence type="ECO:0000256" key="2">
    <source>
        <dbReference type="ARBA" id="ARBA00023163"/>
    </source>
</evidence>
<dbReference type="Gene3D" id="3.90.940.10">
    <property type="match status" value="1"/>
</dbReference>
<organism evidence="3 4">
    <name type="scientific">Fannyhessea vaginae PB189-T1-4</name>
    <dbReference type="NCBI Taxonomy" id="866774"/>
    <lineage>
        <taxon>Bacteria</taxon>
        <taxon>Bacillati</taxon>
        <taxon>Actinomycetota</taxon>
        <taxon>Coriobacteriia</taxon>
        <taxon>Coriobacteriales</taxon>
        <taxon>Atopobiaceae</taxon>
        <taxon>Fannyhessea</taxon>
    </lineage>
</organism>
<keyword evidence="1" id="KW-0240">DNA-directed RNA polymerase</keyword>
<evidence type="ECO:0000256" key="1">
    <source>
        <dbReference type="ARBA" id="ARBA00022478"/>
    </source>
</evidence>
<sequence>MASDTATSITKPEIDSLLSKTQQNPFLLCTMASKRACDLKSMIRSQHLRVTSVNDIDTITTDISGRDLVSAAMKEINDGSLTYIKDEFDEELRNSNAVVEHNL</sequence>
<name>A0ABN0B1C7_9ACTN</name>
<proteinExistence type="predicted"/>
<dbReference type="RefSeq" id="WP_006303609.1">
    <property type="nucleotide sequence ID" value="NZ_AEDQ01000009.1"/>
</dbReference>
<evidence type="ECO:0008006" key="5">
    <source>
        <dbReference type="Google" id="ProtNLM"/>
    </source>
</evidence>
<dbReference type="InterPro" id="IPR036161">
    <property type="entry name" value="RPB6/omega-like_sf"/>
</dbReference>
<dbReference type="SUPFAM" id="SSF63562">
    <property type="entry name" value="RPB6/omega subunit-like"/>
    <property type="match status" value="1"/>
</dbReference>
<keyword evidence="4" id="KW-1185">Reference proteome</keyword>
<evidence type="ECO:0000313" key="3">
    <source>
        <dbReference type="EMBL" id="EFL44602.1"/>
    </source>
</evidence>
<dbReference type="Proteomes" id="UP000004431">
    <property type="component" value="Unassembled WGS sequence"/>
</dbReference>
<protein>
    <recommendedName>
        <fullName evidence="5">Transcriptase subunit omega</fullName>
    </recommendedName>
</protein>
<comment type="caution">
    <text evidence="3">The sequence shown here is derived from an EMBL/GenBank/DDBJ whole genome shotgun (WGS) entry which is preliminary data.</text>
</comment>
<evidence type="ECO:0000313" key="4">
    <source>
        <dbReference type="Proteomes" id="UP000004431"/>
    </source>
</evidence>
<gene>
    <name evidence="3" type="ORF">HMPREF9248_0624</name>
</gene>
<accession>A0ABN0B1C7</accession>
<dbReference type="NCBIfam" id="NF001589">
    <property type="entry name" value="PRK00392.8-6"/>
    <property type="match status" value="1"/>
</dbReference>